<feature type="region of interest" description="Disordered" evidence="1">
    <location>
        <begin position="228"/>
        <end position="264"/>
    </location>
</feature>
<organism evidence="3">
    <name type="scientific">Rhipicephalus pulchellus</name>
    <name type="common">Yellow backed tick</name>
    <name type="synonym">Dermacentor pulchellus</name>
    <dbReference type="NCBI Taxonomy" id="72859"/>
    <lineage>
        <taxon>Eukaryota</taxon>
        <taxon>Metazoa</taxon>
        <taxon>Ecdysozoa</taxon>
        <taxon>Arthropoda</taxon>
        <taxon>Chelicerata</taxon>
        <taxon>Arachnida</taxon>
        <taxon>Acari</taxon>
        <taxon>Parasitiformes</taxon>
        <taxon>Ixodida</taxon>
        <taxon>Ixodoidea</taxon>
        <taxon>Ixodidae</taxon>
        <taxon>Rhipicephalinae</taxon>
        <taxon>Rhipicephalus</taxon>
        <taxon>Rhipicephalus</taxon>
    </lineage>
</organism>
<proteinExistence type="evidence at transcript level"/>
<feature type="compositionally biased region" description="Polar residues" evidence="1">
    <location>
        <begin position="14"/>
        <end position="23"/>
    </location>
</feature>
<name>L7MG80_RHIPC</name>
<feature type="compositionally biased region" description="Low complexity" evidence="1">
    <location>
        <begin position="234"/>
        <end position="249"/>
    </location>
</feature>
<reference evidence="3" key="1">
    <citation type="submission" date="2012-11" db="EMBL/GenBank/DDBJ databases">
        <authorList>
            <person name="Lucero-Rivera Y.E."/>
            <person name="Tovar-Ramirez D."/>
        </authorList>
    </citation>
    <scope>NUCLEOTIDE SEQUENCE</scope>
    <source>
        <tissue evidence="3">Salivary gland</tissue>
    </source>
</reference>
<reference evidence="3" key="2">
    <citation type="journal article" date="2015" name="J. Proteomics">
        <title>Sexual differences in the sialomes of the zebra tick, Rhipicephalus pulchellus.</title>
        <authorList>
            <person name="Tan A.W."/>
            <person name="Francischetti I.M."/>
            <person name="Slovak M."/>
            <person name="Kini R.M."/>
            <person name="Ribeiro J.M."/>
        </authorList>
    </citation>
    <scope>NUCLEOTIDE SEQUENCE</scope>
    <source>
        <tissue evidence="3">Salivary gland</tissue>
    </source>
</reference>
<dbReference type="EMBL" id="GACK01001828">
    <property type="protein sequence ID" value="JAA63206.1"/>
    <property type="molecule type" value="mRNA"/>
</dbReference>
<keyword evidence="2" id="KW-1133">Transmembrane helix</keyword>
<evidence type="ECO:0000256" key="1">
    <source>
        <dbReference type="SAM" id="MobiDB-lite"/>
    </source>
</evidence>
<accession>L7MG80</accession>
<evidence type="ECO:0000313" key="3">
    <source>
        <dbReference type="EMBL" id="JAA63206.1"/>
    </source>
</evidence>
<evidence type="ECO:0000256" key="2">
    <source>
        <dbReference type="SAM" id="Phobius"/>
    </source>
</evidence>
<keyword evidence="2" id="KW-0472">Membrane</keyword>
<protein>
    <submittedName>
        <fullName evidence="3">Uncharacterized protein</fullName>
    </submittedName>
</protein>
<feature type="transmembrane region" description="Helical" evidence="2">
    <location>
        <begin position="293"/>
        <end position="315"/>
    </location>
</feature>
<feature type="non-terminal residue" evidence="3">
    <location>
        <position position="1"/>
    </location>
</feature>
<feature type="region of interest" description="Disordered" evidence="1">
    <location>
        <begin position="1"/>
        <end position="35"/>
    </location>
</feature>
<dbReference type="AlphaFoldDB" id="L7MG80"/>
<sequence length="346" mass="37943">QEATWQRGDRSRRAASQTPQIGQEHSPRRIVGRGKRNAIGPNFTATIGNAMACVSELGLWAGLLLLLGFSTWTNALVKTNGSEAAQQAAHSTAQQKVGSLFVGLSRASESYAEIAWRLEPGSSSSKDRSGDDDENPASRLSACELAYGPLEDPYQVEVMSNFMPRGPTFIVSGLRHNTTYHFHMVCYCCLTDAAAAAPDSGGNTTASTETKITSNVLRFTTGVYVGGDQQSTHQRSWPTQQQQPQSDSRSGGGGGGSEWRQRDPYQGSYHSVYKQTILRDEESSSRAVPSFNVLLGALTGIVGFLIINVTVVIAVRRCSHRRMRRRRILVLEDRDNEDFPYLRPLE</sequence>
<keyword evidence="2" id="KW-0812">Transmembrane</keyword>